<feature type="region of interest" description="Disordered" evidence="1">
    <location>
        <begin position="81"/>
        <end position="249"/>
    </location>
</feature>
<gene>
    <name evidence="2" type="ORF">V4C56_00765</name>
</gene>
<accession>A0ABU9QTQ7</accession>
<evidence type="ECO:0000313" key="3">
    <source>
        <dbReference type="Proteomes" id="UP001481677"/>
    </source>
</evidence>
<feature type="compositionally biased region" description="Low complexity" evidence="1">
    <location>
        <begin position="216"/>
        <end position="230"/>
    </location>
</feature>
<feature type="compositionally biased region" description="Polar residues" evidence="1">
    <location>
        <begin position="125"/>
        <end position="141"/>
    </location>
</feature>
<keyword evidence="3" id="KW-1185">Reference proteome</keyword>
<feature type="region of interest" description="Disordered" evidence="1">
    <location>
        <begin position="30"/>
        <end position="50"/>
    </location>
</feature>
<dbReference type="EMBL" id="JAZHGA010000001">
    <property type="protein sequence ID" value="MEM5338153.1"/>
    <property type="molecule type" value="Genomic_DNA"/>
</dbReference>
<protein>
    <recommendedName>
        <fullName evidence="4">Extensin</fullName>
    </recommendedName>
</protein>
<evidence type="ECO:0000313" key="2">
    <source>
        <dbReference type="EMBL" id="MEM5338153.1"/>
    </source>
</evidence>
<feature type="compositionally biased region" description="Pro residues" evidence="1">
    <location>
        <begin position="98"/>
        <end position="113"/>
    </location>
</feature>
<feature type="compositionally biased region" description="Polar residues" evidence="1">
    <location>
        <begin position="168"/>
        <end position="178"/>
    </location>
</feature>
<evidence type="ECO:0008006" key="4">
    <source>
        <dbReference type="Google" id="ProtNLM"/>
    </source>
</evidence>
<feature type="compositionally biased region" description="Low complexity" evidence="1">
    <location>
        <begin position="195"/>
        <end position="204"/>
    </location>
</feature>
<sequence>MAVVLFGFVIAFGTYATLTEREAAQSQLHRFTRHEEPRPAAQHRLPSPALPTIEIADAPRSRAEPPAVPTAASNVAAIDSKADRAASAPRVTVVSSKPPAPARPSAEAPPPPAAKAAAKRVEATPTPTLVRQAPKSTQDVASKTETRPRAASPEPKAPKEHRTGPATAGTSLASSPGLSTRPEERVIHEPPTPRPSARAAAAPAIQRETVASVLDAPPAAITPQAQPRAQTETTASPQPSVTKELFRRH</sequence>
<name>A0ABU9QTQ7_9BURK</name>
<comment type="caution">
    <text evidence="2">The sequence shown here is derived from an EMBL/GenBank/DDBJ whole genome shotgun (WGS) entry which is preliminary data.</text>
</comment>
<reference evidence="2 3" key="1">
    <citation type="submission" date="2024-01" db="EMBL/GenBank/DDBJ databases">
        <title>The diversity of rhizobia nodulating Mimosa spp. in eleven states of Brazil covering several biomes is determined by host plant, location, and edaphic factors.</title>
        <authorList>
            <person name="Rouws L."/>
            <person name="Barauna A."/>
            <person name="Beukes C."/>
            <person name="De Faria S.M."/>
            <person name="Gross E."/>
            <person name="Dos Reis Junior F.B."/>
            <person name="Simon M."/>
            <person name="Maluk M."/>
            <person name="Odee D.W."/>
            <person name="Kenicer G."/>
            <person name="Young J.P.W."/>
            <person name="Reis V.M."/>
            <person name="Zilli J."/>
            <person name="James E.K."/>
        </authorList>
    </citation>
    <scope>NUCLEOTIDE SEQUENCE [LARGE SCALE GENOMIC DNA]</scope>
    <source>
        <strain evidence="2 3">JPY530</strain>
    </source>
</reference>
<evidence type="ECO:0000256" key="1">
    <source>
        <dbReference type="SAM" id="MobiDB-lite"/>
    </source>
</evidence>
<dbReference type="Proteomes" id="UP001481677">
    <property type="component" value="Unassembled WGS sequence"/>
</dbReference>
<feature type="compositionally biased region" description="Polar residues" evidence="1">
    <location>
        <begin position="231"/>
        <end position="241"/>
    </location>
</feature>
<organism evidence="2 3">
    <name type="scientific">Paraburkholderia azotifigens</name>
    <dbReference type="NCBI Taxonomy" id="2057004"/>
    <lineage>
        <taxon>Bacteria</taxon>
        <taxon>Pseudomonadati</taxon>
        <taxon>Pseudomonadota</taxon>
        <taxon>Betaproteobacteria</taxon>
        <taxon>Burkholderiales</taxon>
        <taxon>Burkholderiaceae</taxon>
        <taxon>Paraburkholderia</taxon>
    </lineage>
</organism>
<dbReference type="RefSeq" id="WP_240057423.1">
    <property type="nucleotide sequence ID" value="NZ_JAZHFZ010000001.1"/>
</dbReference>
<proteinExistence type="predicted"/>